<evidence type="ECO:0000313" key="1">
    <source>
        <dbReference type="EMBL" id="ASE38454.1"/>
    </source>
</evidence>
<gene>
    <name evidence="1" type="ORF">CEP68_02445</name>
</gene>
<accession>A0A1Z3U679</accession>
<protein>
    <submittedName>
        <fullName evidence="1">Uncharacterized protein</fullName>
    </submittedName>
</protein>
<evidence type="ECO:0000313" key="2">
    <source>
        <dbReference type="Proteomes" id="UP000197050"/>
    </source>
</evidence>
<sequence length="79" mass="9057">MLGYLFLRAHVAVQAVTAPIRNRKVARAFAAQRDLSDAKDRLRRAILRKDKRSIHHAEAEVHRARTAQLSAERAMGWRV</sequence>
<reference evidence="2" key="1">
    <citation type="submission" date="2017-06" db="EMBL/GenBank/DDBJ databases">
        <title>FDA dAtabase for Regulatory Grade micrObial Sequences (FDA-ARGOS): Supporting development and validation of Infectious Disease Dx tests.</title>
        <authorList>
            <person name="Minogue T."/>
            <person name="Wolcott M."/>
            <person name="Wasieloski L."/>
            <person name="Aguilar W."/>
            <person name="Moore D."/>
            <person name="Tallon L."/>
            <person name="Sadzewicz L."/>
            <person name="Sengamalay N."/>
            <person name="Ott S."/>
            <person name="Godinez A."/>
            <person name="Nagaraj S."/>
            <person name="Nadendla S."/>
            <person name="Geyer C."/>
            <person name="Sichtig H."/>
        </authorList>
    </citation>
    <scope>NUCLEOTIDE SEQUENCE [LARGE SCALE GENOMIC DNA]</scope>
    <source>
        <strain evidence="2">FDAARGOS_289</strain>
    </source>
</reference>
<proteinExistence type="predicted"/>
<dbReference type="KEGG" id="bvc:CEP68_02445"/>
<name>A0A1Z3U679_BREVE</name>
<organism evidence="1 2">
    <name type="scientific">Brevundimonas vesicularis</name>
    <name type="common">Pseudomonas vesicularis</name>
    <dbReference type="NCBI Taxonomy" id="41276"/>
    <lineage>
        <taxon>Bacteria</taxon>
        <taxon>Pseudomonadati</taxon>
        <taxon>Pseudomonadota</taxon>
        <taxon>Alphaproteobacteria</taxon>
        <taxon>Caulobacterales</taxon>
        <taxon>Caulobacteraceae</taxon>
        <taxon>Brevundimonas</taxon>
    </lineage>
</organism>
<dbReference type="EMBL" id="CP022048">
    <property type="protein sequence ID" value="ASE38454.1"/>
    <property type="molecule type" value="Genomic_DNA"/>
</dbReference>
<dbReference type="Proteomes" id="UP000197050">
    <property type="component" value="Chromosome"/>
</dbReference>
<dbReference type="AlphaFoldDB" id="A0A1Z3U679"/>